<dbReference type="InParanoid" id="A0A2P5F160"/>
<proteinExistence type="predicted"/>
<name>A0A2P5F160_TREOI</name>
<evidence type="ECO:0000313" key="2">
    <source>
        <dbReference type="Proteomes" id="UP000237000"/>
    </source>
</evidence>
<sequence length="80" mass="8798">MDGLKVSTPSSYSAAEFRVFNTWSSNSPQPSQPNSLLPCQHLSVILPFSPSPLTSVPGWSYSFLFSPDPPMEENCRYSGL</sequence>
<keyword evidence="2" id="KW-1185">Reference proteome</keyword>
<dbReference type="AlphaFoldDB" id="A0A2P5F160"/>
<reference evidence="2" key="1">
    <citation type="submission" date="2016-06" db="EMBL/GenBank/DDBJ databases">
        <title>Parallel loss of symbiosis genes in relatives of nitrogen-fixing non-legume Parasponia.</title>
        <authorList>
            <person name="Van Velzen R."/>
            <person name="Holmer R."/>
            <person name="Bu F."/>
            <person name="Rutten L."/>
            <person name="Van Zeijl A."/>
            <person name="Liu W."/>
            <person name="Santuari L."/>
            <person name="Cao Q."/>
            <person name="Sharma T."/>
            <person name="Shen D."/>
            <person name="Roswanjaya Y."/>
            <person name="Wardhani T."/>
            <person name="Kalhor M.S."/>
            <person name="Jansen J."/>
            <person name="Van den Hoogen J."/>
            <person name="Gungor B."/>
            <person name="Hartog M."/>
            <person name="Hontelez J."/>
            <person name="Verver J."/>
            <person name="Yang W.-C."/>
            <person name="Schijlen E."/>
            <person name="Repin R."/>
            <person name="Schilthuizen M."/>
            <person name="Schranz E."/>
            <person name="Heidstra R."/>
            <person name="Miyata K."/>
            <person name="Fedorova E."/>
            <person name="Kohlen W."/>
            <person name="Bisseling T."/>
            <person name="Smit S."/>
            <person name="Geurts R."/>
        </authorList>
    </citation>
    <scope>NUCLEOTIDE SEQUENCE [LARGE SCALE GENOMIC DNA]</scope>
    <source>
        <strain evidence="2">cv. RG33-2</strain>
    </source>
</reference>
<organism evidence="1 2">
    <name type="scientific">Trema orientale</name>
    <name type="common">Charcoal tree</name>
    <name type="synonym">Celtis orientalis</name>
    <dbReference type="NCBI Taxonomy" id="63057"/>
    <lineage>
        <taxon>Eukaryota</taxon>
        <taxon>Viridiplantae</taxon>
        <taxon>Streptophyta</taxon>
        <taxon>Embryophyta</taxon>
        <taxon>Tracheophyta</taxon>
        <taxon>Spermatophyta</taxon>
        <taxon>Magnoliopsida</taxon>
        <taxon>eudicotyledons</taxon>
        <taxon>Gunneridae</taxon>
        <taxon>Pentapetalae</taxon>
        <taxon>rosids</taxon>
        <taxon>fabids</taxon>
        <taxon>Rosales</taxon>
        <taxon>Cannabaceae</taxon>
        <taxon>Trema</taxon>
    </lineage>
</organism>
<dbReference type="Proteomes" id="UP000237000">
    <property type="component" value="Unassembled WGS sequence"/>
</dbReference>
<evidence type="ECO:0000313" key="1">
    <source>
        <dbReference type="EMBL" id="PON91527.1"/>
    </source>
</evidence>
<accession>A0A2P5F160</accession>
<gene>
    <name evidence="1" type="ORF">TorRG33x02_128100</name>
</gene>
<protein>
    <submittedName>
        <fullName evidence="1">Uncharacterized protein</fullName>
    </submittedName>
</protein>
<comment type="caution">
    <text evidence="1">The sequence shown here is derived from an EMBL/GenBank/DDBJ whole genome shotgun (WGS) entry which is preliminary data.</text>
</comment>
<dbReference type="EMBL" id="JXTC01000074">
    <property type="protein sequence ID" value="PON91527.1"/>
    <property type="molecule type" value="Genomic_DNA"/>
</dbReference>